<dbReference type="Proteomes" id="UP000735302">
    <property type="component" value="Unassembled WGS sequence"/>
</dbReference>
<proteinExistence type="inferred from homology"/>
<feature type="compositionally biased region" description="Acidic residues" evidence="3">
    <location>
        <begin position="667"/>
        <end position="687"/>
    </location>
</feature>
<feature type="compositionally biased region" description="Basic and acidic residues" evidence="3">
    <location>
        <begin position="725"/>
        <end position="751"/>
    </location>
</feature>
<dbReference type="GO" id="GO:0003677">
    <property type="term" value="F:DNA binding"/>
    <property type="evidence" value="ECO:0007669"/>
    <property type="project" value="TreeGrafter"/>
</dbReference>
<feature type="compositionally biased region" description="Basic and acidic residues" evidence="3">
    <location>
        <begin position="50"/>
        <end position="85"/>
    </location>
</feature>
<feature type="compositionally biased region" description="Basic residues" evidence="3">
    <location>
        <begin position="200"/>
        <end position="212"/>
    </location>
</feature>
<dbReference type="Pfam" id="PF08243">
    <property type="entry name" value="SPT2"/>
    <property type="match status" value="1"/>
</dbReference>
<feature type="compositionally biased region" description="Basic and acidic residues" evidence="3">
    <location>
        <begin position="327"/>
        <end position="343"/>
    </location>
</feature>
<keyword evidence="2" id="KW-0175">Coiled coil</keyword>
<feature type="compositionally biased region" description="Low complexity" evidence="3">
    <location>
        <begin position="118"/>
        <end position="144"/>
    </location>
</feature>
<feature type="compositionally biased region" description="Basic and acidic residues" evidence="3">
    <location>
        <begin position="532"/>
        <end position="553"/>
    </location>
</feature>
<feature type="compositionally biased region" description="Basic and acidic residues" evidence="3">
    <location>
        <begin position="32"/>
        <end position="42"/>
    </location>
</feature>
<feature type="region of interest" description="Disordered" evidence="3">
    <location>
        <begin position="706"/>
        <end position="764"/>
    </location>
</feature>
<dbReference type="InterPro" id="IPR013256">
    <property type="entry name" value="Chromatin_SPT2"/>
</dbReference>
<evidence type="ECO:0000256" key="1">
    <source>
        <dbReference type="ARBA" id="ARBA00006461"/>
    </source>
</evidence>
<feature type="region of interest" description="Disordered" evidence="3">
    <location>
        <begin position="310"/>
        <end position="367"/>
    </location>
</feature>
<organism evidence="4 5">
    <name type="scientific">Plakobranchus ocellatus</name>
    <dbReference type="NCBI Taxonomy" id="259542"/>
    <lineage>
        <taxon>Eukaryota</taxon>
        <taxon>Metazoa</taxon>
        <taxon>Spiralia</taxon>
        <taxon>Lophotrochozoa</taxon>
        <taxon>Mollusca</taxon>
        <taxon>Gastropoda</taxon>
        <taxon>Heterobranchia</taxon>
        <taxon>Euthyneura</taxon>
        <taxon>Panpulmonata</taxon>
        <taxon>Sacoglossa</taxon>
        <taxon>Placobranchoidea</taxon>
        <taxon>Plakobranchidae</taxon>
        <taxon>Plakobranchus</taxon>
    </lineage>
</organism>
<feature type="compositionally biased region" description="Low complexity" evidence="3">
    <location>
        <begin position="188"/>
        <end position="199"/>
    </location>
</feature>
<evidence type="ECO:0000313" key="4">
    <source>
        <dbReference type="EMBL" id="GFN76037.1"/>
    </source>
</evidence>
<feature type="compositionally biased region" description="Basic and acidic residues" evidence="3">
    <location>
        <begin position="387"/>
        <end position="403"/>
    </location>
</feature>
<feature type="region of interest" description="Disordered" evidence="3">
    <location>
        <begin position="13"/>
        <end position="287"/>
    </location>
</feature>
<dbReference type="EMBL" id="BLXT01000331">
    <property type="protein sequence ID" value="GFN76037.1"/>
    <property type="molecule type" value="Genomic_DNA"/>
</dbReference>
<dbReference type="AlphaFoldDB" id="A0AAV3Y070"/>
<evidence type="ECO:0000313" key="5">
    <source>
        <dbReference type="Proteomes" id="UP000735302"/>
    </source>
</evidence>
<name>A0AAV3Y070_9GAST</name>
<comment type="caution">
    <text evidence="4">The sequence shown here is derived from an EMBL/GenBank/DDBJ whole genome shotgun (WGS) entry which is preliminary data.</text>
</comment>
<gene>
    <name evidence="4" type="ORF">PoB_000254300</name>
</gene>
<feature type="compositionally biased region" description="Basic and acidic residues" evidence="3">
    <location>
        <begin position="411"/>
        <end position="433"/>
    </location>
</feature>
<feature type="compositionally biased region" description="Basic residues" evidence="3">
    <location>
        <begin position="316"/>
        <end position="326"/>
    </location>
</feature>
<dbReference type="PANTHER" id="PTHR22691:SF8">
    <property type="entry name" value="PROTEIN SPT2 HOMOLOG"/>
    <property type="match status" value="1"/>
</dbReference>
<feature type="compositionally biased region" description="Basic and acidic residues" evidence="3">
    <location>
        <begin position="232"/>
        <end position="247"/>
    </location>
</feature>
<protein>
    <submittedName>
        <fullName evidence="4">Protein spt2 homolog</fullName>
    </submittedName>
</protein>
<keyword evidence="5" id="KW-1185">Reference proteome</keyword>
<dbReference type="GO" id="GO:0006334">
    <property type="term" value="P:nucleosome assembly"/>
    <property type="evidence" value="ECO:0007669"/>
    <property type="project" value="TreeGrafter"/>
</dbReference>
<feature type="region of interest" description="Disordered" evidence="3">
    <location>
        <begin position="387"/>
        <end position="687"/>
    </location>
</feature>
<feature type="compositionally biased region" description="Low complexity" evidence="3">
    <location>
        <begin position="554"/>
        <end position="581"/>
    </location>
</feature>
<dbReference type="GO" id="GO:0042393">
    <property type="term" value="F:histone binding"/>
    <property type="evidence" value="ECO:0007669"/>
    <property type="project" value="TreeGrafter"/>
</dbReference>
<feature type="compositionally biased region" description="Basic and acidic residues" evidence="3">
    <location>
        <begin position="497"/>
        <end position="523"/>
    </location>
</feature>
<evidence type="ECO:0000256" key="3">
    <source>
        <dbReference type="SAM" id="MobiDB-lite"/>
    </source>
</evidence>
<feature type="compositionally biased region" description="Basic and acidic residues" evidence="3">
    <location>
        <begin position="148"/>
        <end position="161"/>
    </location>
</feature>
<dbReference type="PANTHER" id="PTHR22691">
    <property type="entry name" value="YEAST SPT2-RELATED"/>
    <property type="match status" value="1"/>
</dbReference>
<accession>A0AAV3Y070</accession>
<dbReference type="GO" id="GO:0005730">
    <property type="term" value="C:nucleolus"/>
    <property type="evidence" value="ECO:0007669"/>
    <property type="project" value="TreeGrafter"/>
</dbReference>
<comment type="similarity">
    <text evidence="1">Belongs to the SPT2 family.</text>
</comment>
<dbReference type="GO" id="GO:0006360">
    <property type="term" value="P:transcription by RNA polymerase I"/>
    <property type="evidence" value="ECO:0007669"/>
    <property type="project" value="TreeGrafter"/>
</dbReference>
<feature type="compositionally biased region" description="Basic residues" evidence="3">
    <location>
        <begin position="589"/>
        <end position="598"/>
    </location>
</feature>
<sequence>MDFHELMHVAATKQHEAMKKKTVNRYSLDLPPPKREEKRKPSSETVQKFILEREREKQAKERERQEKEQKEREDRERKEREERKRNQFRIPKKKAEPEALEKQQLIDSLFDDSDGDSSSETTDAASKSQSISSSSSSSKQSSSITKDLSSRAKDSSSDHSHRTSSSDSKKSHSGSDKLSSSSHRHNGHPSSSSSSSSSSKHAHKHSSSSSKHRKEDSSSSSLSKQGKTLASKHLENQNRSVPKKDKVSSSGSSNDSKKNSDPKNPIALNKNHLTPIQERHVENSQLSEKAKILARLQAIKERTLAAIAKENEAKGKRVKGVKTQRKSKTEEMNDKAKSSELVKDTVSSDEEGGNGQDMPSALDIMLSERNAKLEKERIARLAKQAWERATKGDAGHSEKESKKHNEKKVRKSSEKSVHKEKKDKVREGEKNEGRISPAQEASVSRQEPPRPKKPVIVRHAGNSAPPPMDFKAIMAIAEQKSKEPPKPAGPLKIPKKKKDEERRPMTQEEKDRMERRKTKEYQDWLKFGGKAPTDHTKHSISDEEKEQDVEPAKGSKPSSKPTGSNHTNFNSNSSSSSTSGTQKAAVSSNHHHHHHRRTEKNSSSGNHHRNIPVNENLLVCGPHKDGSEEEDVGAQSNPFDRIMKQVHKKRPASEQPVKPSKRLRIDSEEEEEDSDMDDFIDDGDEGELDYSKEIQKMFGYDKSRYKHEREDDLSNMEASFSTVMAEEKRSAKLGKMEDLEDMRREEEELRQKAALKKQKFRRNK</sequence>
<reference evidence="4 5" key="1">
    <citation type="journal article" date="2021" name="Elife">
        <title>Chloroplast acquisition without the gene transfer in kleptoplastic sea slugs, Plakobranchus ocellatus.</title>
        <authorList>
            <person name="Maeda T."/>
            <person name="Takahashi S."/>
            <person name="Yoshida T."/>
            <person name="Shimamura S."/>
            <person name="Takaki Y."/>
            <person name="Nagai Y."/>
            <person name="Toyoda A."/>
            <person name="Suzuki Y."/>
            <person name="Arimoto A."/>
            <person name="Ishii H."/>
            <person name="Satoh N."/>
            <person name="Nishiyama T."/>
            <person name="Hasebe M."/>
            <person name="Maruyama T."/>
            <person name="Minagawa J."/>
            <person name="Obokata J."/>
            <person name="Shigenobu S."/>
        </authorList>
    </citation>
    <scope>NUCLEOTIDE SEQUENCE [LARGE SCALE GENOMIC DNA]</scope>
</reference>
<evidence type="ECO:0000256" key="2">
    <source>
        <dbReference type="ARBA" id="ARBA00023054"/>
    </source>
</evidence>
<dbReference type="SMART" id="SM00784">
    <property type="entry name" value="SPT2"/>
    <property type="match status" value="1"/>
</dbReference>
<feature type="compositionally biased region" description="Basic residues" evidence="3">
    <location>
        <begin position="753"/>
        <end position="764"/>
    </location>
</feature>